<sequence length="167" mass="20137">MKDVQKCIEIYKEQLNKGYIQTAYSALIKYEGELKSVFPKEYHTGNISFGYLDYTYFPFFNEYLRSHKLRFGIVLNHFDMQFEIWLMGQNANVQKEYWEILKDSKWNIDRKEMPRYSVLEVVLENRIVFNEKERMTETIITSALSLAKEIQKYLENENPNAQDERED</sequence>
<reference evidence="2 3" key="1">
    <citation type="journal article" date="2020" name="New Microbes New Infect">
        <title>Sellimonas caecigallum sp. nov., description and genome sequence of a new member of the Sellimonas genus isolated from the cecum of feral chicken.</title>
        <authorList>
            <person name="Wongkuna S."/>
            <person name="Ghimire S."/>
            <person name="Antony L."/>
            <person name="Chankhamhaengdecha S."/>
            <person name="Janvilisri T."/>
            <person name="Scaria J."/>
        </authorList>
    </citation>
    <scope>NUCLEOTIDE SEQUENCE [LARGE SCALE GENOMIC DNA]</scope>
    <source>
        <strain evidence="2 3">SW451</strain>
    </source>
</reference>
<dbReference type="Proteomes" id="UP000779049">
    <property type="component" value="Unassembled WGS sequence"/>
</dbReference>
<protein>
    <recommendedName>
        <fullName evidence="1">DUF7000 domain-containing protein</fullName>
    </recommendedName>
</protein>
<feature type="domain" description="DUF7000" evidence="1">
    <location>
        <begin position="5"/>
        <end position="154"/>
    </location>
</feature>
<evidence type="ECO:0000313" key="3">
    <source>
        <dbReference type="Proteomes" id="UP000779049"/>
    </source>
</evidence>
<comment type="caution">
    <text evidence="2">The sequence shown here is derived from an EMBL/GenBank/DDBJ whole genome shotgun (WGS) entry which is preliminary data.</text>
</comment>
<accession>A0ABS7L999</accession>
<gene>
    <name evidence="2" type="ORF">FLB61_11090</name>
</gene>
<dbReference type="Pfam" id="PF22526">
    <property type="entry name" value="DUF7000"/>
    <property type="match status" value="1"/>
</dbReference>
<name>A0ABS7L999_9FIRM</name>
<keyword evidence="3" id="KW-1185">Reference proteome</keyword>
<dbReference type="RefSeq" id="WP_221920177.1">
    <property type="nucleotide sequence ID" value="NZ_CP173660.1"/>
</dbReference>
<dbReference type="EMBL" id="VIRV01000019">
    <property type="protein sequence ID" value="MBY0759619.1"/>
    <property type="molecule type" value="Genomic_DNA"/>
</dbReference>
<evidence type="ECO:0000259" key="1">
    <source>
        <dbReference type="Pfam" id="PF22526"/>
    </source>
</evidence>
<organism evidence="2 3">
    <name type="scientific">Sellimonas caecigallum</name>
    <dbReference type="NCBI Taxonomy" id="2592333"/>
    <lineage>
        <taxon>Bacteria</taxon>
        <taxon>Bacillati</taxon>
        <taxon>Bacillota</taxon>
        <taxon>Clostridia</taxon>
        <taxon>Lachnospirales</taxon>
        <taxon>Lachnospiraceae</taxon>
        <taxon>Sellimonas</taxon>
    </lineage>
</organism>
<proteinExistence type="predicted"/>
<evidence type="ECO:0000313" key="2">
    <source>
        <dbReference type="EMBL" id="MBY0759619.1"/>
    </source>
</evidence>
<dbReference type="InterPro" id="IPR054269">
    <property type="entry name" value="DUF7000"/>
</dbReference>